<evidence type="ECO:0000313" key="11">
    <source>
        <dbReference type="Proteomes" id="UP001652625"/>
    </source>
</evidence>
<keyword evidence="4 9" id="KW-1133">Transmembrane helix</keyword>
<comment type="subcellular location">
    <subcellularLocation>
        <location evidence="1">Cell membrane</location>
        <topology evidence="1">Multi-pass membrane protein</topology>
    </subcellularLocation>
</comment>
<evidence type="ECO:0000313" key="12">
    <source>
        <dbReference type="RefSeq" id="XP_065651669.1"/>
    </source>
</evidence>
<evidence type="ECO:0000256" key="2">
    <source>
        <dbReference type="ARBA" id="ARBA00022475"/>
    </source>
</evidence>
<proteinExistence type="predicted"/>
<feature type="domain" description="G-protein coupled receptors family 1 profile" evidence="10">
    <location>
        <begin position="37"/>
        <end position="317"/>
    </location>
</feature>
<feature type="transmembrane region" description="Helical" evidence="9">
    <location>
        <begin position="263"/>
        <end position="281"/>
    </location>
</feature>
<keyword evidence="5" id="KW-0297">G-protein coupled receptor</keyword>
<evidence type="ECO:0000256" key="6">
    <source>
        <dbReference type="ARBA" id="ARBA00023136"/>
    </source>
</evidence>
<keyword evidence="6 9" id="KW-0472">Membrane</keyword>
<evidence type="ECO:0000256" key="4">
    <source>
        <dbReference type="ARBA" id="ARBA00022989"/>
    </source>
</evidence>
<feature type="transmembrane region" description="Helical" evidence="9">
    <location>
        <begin position="89"/>
        <end position="111"/>
    </location>
</feature>
<dbReference type="SUPFAM" id="SSF81321">
    <property type="entry name" value="Family A G protein-coupled receptor-like"/>
    <property type="match status" value="1"/>
</dbReference>
<dbReference type="Pfam" id="PF00001">
    <property type="entry name" value="7tm_1"/>
    <property type="match status" value="2"/>
</dbReference>
<dbReference type="PANTHER" id="PTHR24248">
    <property type="entry name" value="ADRENERGIC RECEPTOR-RELATED G-PROTEIN COUPLED RECEPTOR"/>
    <property type="match status" value="1"/>
</dbReference>
<feature type="transmembrane region" description="Helical" evidence="9">
    <location>
        <begin position="12"/>
        <end position="45"/>
    </location>
</feature>
<accession>A0ABM4BR94</accession>
<dbReference type="PRINTS" id="PR00237">
    <property type="entry name" value="GPCRRHODOPSN"/>
</dbReference>
<keyword evidence="11" id="KW-1185">Reference proteome</keyword>
<evidence type="ECO:0000256" key="7">
    <source>
        <dbReference type="ARBA" id="ARBA00023170"/>
    </source>
</evidence>
<keyword evidence="7 12" id="KW-0675">Receptor</keyword>
<evidence type="ECO:0000256" key="1">
    <source>
        <dbReference type="ARBA" id="ARBA00004651"/>
    </source>
</evidence>
<reference evidence="12" key="1">
    <citation type="submission" date="2025-08" db="UniProtKB">
        <authorList>
            <consortium name="RefSeq"/>
        </authorList>
    </citation>
    <scope>IDENTIFICATION</scope>
</reference>
<evidence type="ECO:0000256" key="5">
    <source>
        <dbReference type="ARBA" id="ARBA00023040"/>
    </source>
</evidence>
<dbReference type="GeneID" id="105843158"/>
<evidence type="ECO:0000256" key="8">
    <source>
        <dbReference type="ARBA" id="ARBA00023224"/>
    </source>
</evidence>
<feature type="transmembrane region" description="Helical" evidence="9">
    <location>
        <begin position="161"/>
        <end position="185"/>
    </location>
</feature>
<protein>
    <submittedName>
        <fullName evidence="12">Beta-2 adrenergic receptor</fullName>
    </submittedName>
</protein>
<feature type="transmembrane region" description="Helical" evidence="9">
    <location>
        <begin position="301"/>
        <end position="320"/>
    </location>
</feature>
<keyword evidence="3 9" id="KW-0812">Transmembrane</keyword>
<feature type="transmembrane region" description="Helical" evidence="9">
    <location>
        <begin position="132"/>
        <end position="149"/>
    </location>
</feature>
<name>A0ABM4BR94_HYDVU</name>
<dbReference type="SMART" id="SM01381">
    <property type="entry name" value="7TM_GPCR_Srsx"/>
    <property type="match status" value="1"/>
</dbReference>
<sequence>MNNSYRNDSDDILSTSITILIVDSFLFLAISVVATFGNIVVFICYYKFRTLQTVTNVFILSLSASDLLVALFSIPLSFLLFVFNKYEKNLYYVGDMIPSILSIYSLALVAVNRALAITKPYFHEKMVTKKSATFSVVGTWSVMLSYSLIGMNSDKKSFTLSVVLATYVIPVVIMILSYTAMGFVAKRHAKELKKLDKTITRFRTDQASLIKEKLASSLEVDFFKVVATKSDSISINSSVNPKANQHLINSNTKLRHLKREFKAALTLSLILSCFIITWTPFMSLNMVHLANINVSHILVKYFKILHYANSAFNPVLYVVLNQKWRKAFAKILCFRKVKVHSHSSLIFSRSGFKTSSTKSSIGW</sequence>
<evidence type="ECO:0000256" key="9">
    <source>
        <dbReference type="SAM" id="Phobius"/>
    </source>
</evidence>
<organism evidence="11 12">
    <name type="scientific">Hydra vulgaris</name>
    <name type="common">Hydra</name>
    <name type="synonym">Hydra attenuata</name>
    <dbReference type="NCBI Taxonomy" id="6087"/>
    <lineage>
        <taxon>Eukaryota</taxon>
        <taxon>Metazoa</taxon>
        <taxon>Cnidaria</taxon>
        <taxon>Hydrozoa</taxon>
        <taxon>Hydroidolina</taxon>
        <taxon>Anthoathecata</taxon>
        <taxon>Aplanulata</taxon>
        <taxon>Hydridae</taxon>
        <taxon>Hydra</taxon>
    </lineage>
</organism>
<dbReference type="InterPro" id="IPR017452">
    <property type="entry name" value="GPCR_Rhodpsn_7TM"/>
</dbReference>
<dbReference type="RefSeq" id="XP_065651669.1">
    <property type="nucleotide sequence ID" value="XM_065795597.1"/>
</dbReference>
<evidence type="ECO:0000256" key="3">
    <source>
        <dbReference type="ARBA" id="ARBA00022692"/>
    </source>
</evidence>
<keyword evidence="8" id="KW-0807">Transducer</keyword>
<gene>
    <name evidence="12" type="primary">LOC105843158</name>
</gene>
<dbReference type="PROSITE" id="PS50262">
    <property type="entry name" value="G_PROTEIN_RECEP_F1_2"/>
    <property type="match status" value="1"/>
</dbReference>
<evidence type="ECO:0000259" key="10">
    <source>
        <dbReference type="PROSITE" id="PS50262"/>
    </source>
</evidence>
<feature type="transmembrane region" description="Helical" evidence="9">
    <location>
        <begin position="57"/>
        <end position="83"/>
    </location>
</feature>
<dbReference type="Proteomes" id="UP001652625">
    <property type="component" value="Chromosome 04"/>
</dbReference>
<dbReference type="Gene3D" id="1.20.1070.10">
    <property type="entry name" value="Rhodopsin 7-helix transmembrane proteins"/>
    <property type="match status" value="1"/>
</dbReference>
<dbReference type="InterPro" id="IPR000276">
    <property type="entry name" value="GPCR_Rhodpsn"/>
</dbReference>
<keyword evidence="2" id="KW-1003">Cell membrane</keyword>